<sequence>MQKRTLYIGNLAYTAVEEDLEQAFESFGVIEDIKLMRDRETDRSRGFAFITFEKESEAEAARAMDGKEVAGRPIRVNDARQKQSTGKSQKSFNSFNQ</sequence>
<organism evidence="4 5">
    <name type="scientific">Endozoicomonas elysicola</name>
    <dbReference type="NCBI Taxonomy" id="305900"/>
    <lineage>
        <taxon>Bacteria</taxon>
        <taxon>Pseudomonadati</taxon>
        <taxon>Pseudomonadota</taxon>
        <taxon>Gammaproteobacteria</taxon>
        <taxon>Oceanospirillales</taxon>
        <taxon>Endozoicomonadaceae</taxon>
        <taxon>Endozoicomonas</taxon>
    </lineage>
</organism>
<evidence type="ECO:0000256" key="2">
    <source>
        <dbReference type="SAM" id="MobiDB-lite"/>
    </source>
</evidence>
<dbReference type="Proteomes" id="UP000027997">
    <property type="component" value="Unassembled WGS sequence"/>
</dbReference>
<dbReference type="RefSeq" id="WP_020583524.1">
    <property type="nucleotide sequence ID" value="NZ_JOJP01000001.1"/>
</dbReference>
<dbReference type="SUPFAM" id="SSF54928">
    <property type="entry name" value="RNA-binding domain, RBD"/>
    <property type="match status" value="1"/>
</dbReference>
<feature type="domain" description="RRM" evidence="3">
    <location>
        <begin position="4"/>
        <end position="81"/>
    </location>
</feature>
<dbReference type="Gene3D" id="3.30.70.330">
    <property type="match status" value="1"/>
</dbReference>
<comment type="caution">
    <text evidence="4">The sequence shown here is derived from an EMBL/GenBank/DDBJ whole genome shotgun (WGS) entry which is preliminary data.</text>
</comment>
<dbReference type="eggNOG" id="COG0724">
    <property type="taxonomic scope" value="Bacteria"/>
</dbReference>
<reference evidence="4 5" key="1">
    <citation type="submission" date="2014-06" db="EMBL/GenBank/DDBJ databases">
        <title>Whole Genome Sequences of Three Symbiotic Endozoicomonas Bacteria.</title>
        <authorList>
            <person name="Neave M.J."/>
            <person name="Apprill A."/>
            <person name="Voolstra C.R."/>
        </authorList>
    </citation>
    <scope>NUCLEOTIDE SEQUENCE [LARGE SCALE GENOMIC DNA]</scope>
    <source>
        <strain evidence="4 5">DSM 22380</strain>
    </source>
</reference>
<dbReference type="PANTHER" id="PTHR48027">
    <property type="entry name" value="HETEROGENEOUS NUCLEAR RIBONUCLEOPROTEIN 87F-RELATED"/>
    <property type="match status" value="1"/>
</dbReference>
<name>A0A081KCC8_9GAMM</name>
<proteinExistence type="predicted"/>
<keyword evidence="1" id="KW-0694">RNA-binding</keyword>
<evidence type="ECO:0000256" key="1">
    <source>
        <dbReference type="ARBA" id="ARBA00022884"/>
    </source>
</evidence>
<accession>A0A081KCC8</accession>
<dbReference type="STRING" id="305900.GV64_14615"/>
<evidence type="ECO:0000313" key="4">
    <source>
        <dbReference type="EMBL" id="KEI71804.1"/>
    </source>
</evidence>
<dbReference type="AlphaFoldDB" id="A0A081KCC8"/>
<dbReference type="InterPro" id="IPR052462">
    <property type="entry name" value="SLIRP/GR-RBP-like"/>
</dbReference>
<evidence type="ECO:0000259" key="3">
    <source>
        <dbReference type="PROSITE" id="PS50102"/>
    </source>
</evidence>
<protein>
    <submittedName>
        <fullName evidence="4">RNA-binding protein</fullName>
    </submittedName>
</protein>
<dbReference type="SMART" id="SM00360">
    <property type="entry name" value="RRM"/>
    <property type="match status" value="1"/>
</dbReference>
<keyword evidence="5" id="KW-1185">Reference proteome</keyword>
<dbReference type="InterPro" id="IPR000504">
    <property type="entry name" value="RRM_dom"/>
</dbReference>
<dbReference type="GO" id="GO:0003723">
    <property type="term" value="F:RNA binding"/>
    <property type="evidence" value="ECO:0007669"/>
    <property type="project" value="UniProtKB-KW"/>
</dbReference>
<evidence type="ECO:0000313" key="5">
    <source>
        <dbReference type="Proteomes" id="UP000027997"/>
    </source>
</evidence>
<dbReference type="Pfam" id="PF00076">
    <property type="entry name" value="RRM_1"/>
    <property type="match status" value="1"/>
</dbReference>
<gene>
    <name evidence="4" type="ORF">GV64_14615</name>
</gene>
<feature type="compositionally biased region" description="Basic and acidic residues" evidence="2">
    <location>
        <begin position="63"/>
        <end position="81"/>
    </location>
</feature>
<feature type="compositionally biased region" description="Polar residues" evidence="2">
    <location>
        <begin position="82"/>
        <end position="97"/>
    </location>
</feature>
<dbReference type="InterPro" id="IPR012677">
    <property type="entry name" value="Nucleotide-bd_a/b_plait_sf"/>
</dbReference>
<feature type="region of interest" description="Disordered" evidence="2">
    <location>
        <begin position="63"/>
        <end position="97"/>
    </location>
</feature>
<dbReference type="InterPro" id="IPR035979">
    <property type="entry name" value="RBD_domain_sf"/>
</dbReference>
<dbReference type="EMBL" id="JOJP01000001">
    <property type="protein sequence ID" value="KEI71804.1"/>
    <property type="molecule type" value="Genomic_DNA"/>
</dbReference>
<dbReference type="PROSITE" id="PS50102">
    <property type="entry name" value="RRM"/>
    <property type="match status" value="1"/>
</dbReference>